<protein>
    <submittedName>
        <fullName evidence="1">DUF4262 domain-containing protein</fullName>
    </submittedName>
</protein>
<gene>
    <name evidence="1" type="ORF">DIJ64_10990</name>
</gene>
<evidence type="ECO:0000313" key="1">
    <source>
        <dbReference type="EMBL" id="AWV48402.1"/>
    </source>
</evidence>
<name>A0AAD0KTF5_MYCLR</name>
<dbReference type="Pfam" id="PF14081">
    <property type="entry name" value="DUF4262"/>
    <property type="match status" value="1"/>
</dbReference>
<sequence>MVEVVAIEYPDAHMDTATVIYSSTVKALQLVWTYRRSRWPWEPGFNDGRSIQPVLGVRSTPNS</sequence>
<accession>A0AAD0KTF5</accession>
<proteinExistence type="predicted"/>
<reference evidence="1 2" key="1">
    <citation type="submission" date="2018-05" db="EMBL/GenBank/DDBJ databases">
        <title>Evolution of small genomes with special reference to Mycobacterium leprae.</title>
        <authorList>
            <person name="Mohanty P.S."/>
            <person name="Bansal A.K."/>
            <person name="Gupta U.D."/>
            <person name="Naaz F."/>
            <person name="Dwivedi V.D."/>
            <person name="Singh H."/>
            <person name="Gupta G."/>
            <person name="Sharma S."/>
            <person name="Arora M."/>
        </authorList>
    </citation>
    <scope>NUCLEOTIDE SEQUENCE [LARGE SCALE GENOMIC DNA]</scope>
    <source>
        <strain evidence="1 2">MRHRU-235-G</strain>
    </source>
</reference>
<organism evidence="1 2">
    <name type="scientific">Mycobacterium leprae</name>
    <dbReference type="NCBI Taxonomy" id="1769"/>
    <lineage>
        <taxon>Bacteria</taxon>
        <taxon>Bacillati</taxon>
        <taxon>Actinomycetota</taxon>
        <taxon>Actinomycetes</taxon>
        <taxon>Mycobacteriales</taxon>
        <taxon>Mycobacteriaceae</taxon>
        <taxon>Mycobacterium</taxon>
    </lineage>
</organism>
<dbReference type="AlphaFoldDB" id="A0AAD0KTF5"/>
<dbReference type="EMBL" id="CP029543">
    <property type="protein sequence ID" value="AWV48402.1"/>
    <property type="molecule type" value="Genomic_DNA"/>
</dbReference>
<dbReference type="InterPro" id="IPR025358">
    <property type="entry name" value="DUF4262"/>
</dbReference>
<dbReference type="Proteomes" id="UP000249682">
    <property type="component" value="Chromosome"/>
</dbReference>
<evidence type="ECO:0000313" key="2">
    <source>
        <dbReference type="Proteomes" id="UP000249682"/>
    </source>
</evidence>